<organism evidence="2 3">
    <name type="scientific">Mycolicibacterium sphagni</name>
    <dbReference type="NCBI Taxonomy" id="1786"/>
    <lineage>
        <taxon>Bacteria</taxon>
        <taxon>Bacillati</taxon>
        <taxon>Actinomycetota</taxon>
        <taxon>Actinomycetes</taxon>
        <taxon>Mycobacteriales</taxon>
        <taxon>Mycobacteriaceae</taxon>
        <taxon>Mycolicibacterium</taxon>
    </lineage>
</organism>
<gene>
    <name evidence="2" type="ORF">FEG63_01010</name>
</gene>
<evidence type="ECO:0000256" key="1">
    <source>
        <dbReference type="SAM" id="SignalP"/>
    </source>
</evidence>
<comment type="caution">
    <text evidence="2">The sequence shown here is derived from an EMBL/GenBank/DDBJ whole genome shotgun (WGS) entry which is preliminary data.</text>
</comment>
<dbReference type="Proteomes" id="UP000708347">
    <property type="component" value="Unassembled WGS sequence"/>
</dbReference>
<feature type="chain" id="PRO_5045382535" evidence="1">
    <location>
        <begin position="28"/>
        <end position="104"/>
    </location>
</feature>
<evidence type="ECO:0000313" key="2">
    <source>
        <dbReference type="EMBL" id="NTY58128.1"/>
    </source>
</evidence>
<keyword evidence="3" id="KW-1185">Reference proteome</keyword>
<keyword evidence="1" id="KW-0732">Signal</keyword>
<name>A0ABX2JNL7_9MYCO</name>
<evidence type="ECO:0000313" key="3">
    <source>
        <dbReference type="Proteomes" id="UP000708347"/>
    </source>
</evidence>
<dbReference type="RefSeq" id="WP_174396121.1">
    <property type="nucleotide sequence ID" value="NZ_VBSB01000001.1"/>
</dbReference>
<dbReference type="EMBL" id="VBSB01000001">
    <property type="protein sequence ID" value="NTY58128.1"/>
    <property type="molecule type" value="Genomic_DNA"/>
</dbReference>
<reference evidence="2 3" key="1">
    <citation type="submission" date="2019-05" db="EMBL/GenBank/DDBJ databases">
        <title>Mycolicibacterium sphagni ENV482 genome assembly.</title>
        <authorList>
            <person name="Chen W."/>
            <person name="Faulkner N.W."/>
            <person name="Hyman M.R."/>
        </authorList>
    </citation>
    <scope>NUCLEOTIDE SEQUENCE [LARGE SCALE GENOMIC DNA]</scope>
    <source>
        <strain evidence="2 3">ENV482</strain>
    </source>
</reference>
<proteinExistence type="predicted"/>
<sequence length="104" mass="10526">MKIIAVTAVAAGLVASGALGWATPASAEPISGASADVVVKHLQDQGYNVQFNMPSGMQLSRCTVSGINGLTVMMTPDGSLMMMMAPNSIAGVVTVDLACPDSNN</sequence>
<protein>
    <submittedName>
        <fullName evidence="2">Uncharacterized protein</fullName>
    </submittedName>
</protein>
<accession>A0ABX2JNL7</accession>
<feature type="signal peptide" evidence="1">
    <location>
        <begin position="1"/>
        <end position="27"/>
    </location>
</feature>